<evidence type="ECO:0000313" key="2">
    <source>
        <dbReference type="Proteomes" id="UP000285120"/>
    </source>
</evidence>
<dbReference type="NCBIfam" id="NF040878">
    <property type="entry name" value="SE1561_fam"/>
    <property type="match status" value="1"/>
</dbReference>
<dbReference type="RefSeq" id="WP_120193628.1">
    <property type="nucleotide sequence ID" value="NZ_RAPK01000010.1"/>
</dbReference>
<comment type="caution">
    <text evidence="1">The sequence shown here is derived from an EMBL/GenBank/DDBJ whole genome shotgun (WGS) entry which is preliminary data.</text>
</comment>
<sequence length="66" mass="7773">MSTPIHTKEQHLDYLQKQFGLIQQMVSGLPSDQADIEDLERLEKMLDNLMIKIQQFKPDWKEQGES</sequence>
<organism evidence="1 2">
    <name type="scientific">Sinobaca qinghaiensis</name>
    <dbReference type="NCBI Taxonomy" id="342944"/>
    <lineage>
        <taxon>Bacteria</taxon>
        <taxon>Bacillati</taxon>
        <taxon>Bacillota</taxon>
        <taxon>Bacilli</taxon>
        <taxon>Bacillales</taxon>
        <taxon>Sporolactobacillaceae</taxon>
        <taxon>Sinobaca</taxon>
    </lineage>
</organism>
<reference evidence="1 2" key="1">
    <citation type="submission" date="2018-09" db="EMBL/GenBank/DDBJ databases">
        <title>Genomic Encyclopedia of Archaeal and Bacterial Type Strains, Phase II (KMG-II): from individual species to whole genera.</title>
        <authorList>
            <person name="Goeker M."/>
        </authorList>
    </citation>
    <scope>NUCLEOTIDE SEQUENCE [LARGE SCALE GENOMIC DNA]</scope>
    <source>
        <strain evidence="1 2">DSM 17008</strain>
    </source>
</reference>
<name>A0A419UZE3_9BACL</name>
<proteinExistence type="predicted"/>
<gene>
    <name evidence="1" type="ORF">ATL39_2456</name>
</gene>
<accession>A0A419UZE3</accession>
<dbReference type="OrthoDB" id="2990422at2"/>
<dbReference type="AlphaFoldDB" id="A0A419UZE3"/>
<protein>
    <submittedName>
        <fullName evidence="1">Uncharacterized protein</fullName>
    </submittedName>
</protein>
<keyword evidence="2" id="KW-1185">Reference proteome</keyword>
<evidence type="ECO:0000313" key="1">
    <source>
        <dbReference type="EMBL" id="RKD71066.1"/>
    </source>
</evidence>
<dbReference type="EMBL" id="RAPK01000010">
    <property type="protein sequence ID" value="RKD71066.1"/>
    <property type="molecule type" value="Genomic_DNA"/>
</dbReference>
<dbReference type="Proteomes" id="UP000285120">
    <property type="component" value="Unassembled WGS sequence"/>
</dbReference>
<dbReference type="InterPro" id="IPR047670">
    <property type="entry name" value="YfjT-like"/>
</dbReference>